<dbReference type="Proteomes" id="UP000294576">
    <property type="component" value="Unassembled WGS sequence"/>
</dbReference>
<dbReference type="AlphaFoldDB" id="A0A4R3PUR6"/>
<reference evidence="2 3" key="1">
    <citation type="submission" date="2019-03" db="EMBL/GenBank/DDBJ databases">
        <title>Genomic Encyclopedia of Type Strains, Phase IV (KMG-V): Genome sequencing to study the core and pangenomes of soil and plant-associated prokaryotes.</title>
        <authorList>
            <person name="Whitman W."/>
        </authorList>
    </citation>
    <scope>NUCLEOTIDE SEQUENCE [LARGE SCALE GENOMIC DNA]</scope>
    <source>
        <strain evidence="2 3">Hc14</strain>
    </source>
</reference>
<dbReference type="RefSeq" id="WP_132568139.1">
    <property type="nucleotide sequence ID" value="NZ_SMBH01000022.1"/>
</dbReference>
<evidence type="ECO:0000259" key="1">
    <source>
        <dbReference type="Pfam" id="PF00561"/>
    </source>
</evidence>
<dbReference type="Pfam" id="PF00561">
    <property type="entry name" value="Abhydrolase_1"/>
    <property type="match status" value="1"/>
</dbReference>
<evidence type="ECO:0000313" key="3">
    <source>
        <dbReference type="Proteomes" id="UP000294576"/>
    </source>
</evidence>
<gene>
    <name evidence="2" type="ORF">EV132_12227</name>
</gene>
<keyword evidence="2" id="KW-0378">Hydrolase</keyword>
<dbReference type="Gene3D" id="3.40.50.1820">
    <property type="entry name" value="alpha/beta hydrolase"/>
    <property type="match status" value="1"/>
</dbReference>
<dbReference type="InterPro" id="IPR029058">
    <property type="entry name" value="AB_hydrolase_fold"/>
</dbReference>
<evidence type="ECO:0000313" key="2">
    <source>
        <dbReference type="EMBL" id="TCU10036.1"/>
    </source>
</evidence>
<dbReference type="SUPFAM" id="SSF53474">
    <property type="entry name" value="alpha/beta-Hydrolases"/>
    <property type="match status" value="1"/>
</dbReference>
<dbReference type="GO" id="GO:0016787">
    <property type="term" value="F:hydrolase activity"/>
    <property type="evidence" value="ECO:0007669"/>
    <property type="project" value="UniProtKB-KW"/>
</dbReference>
<dbReference type="InterPro" id="IPR000073">
    <property type="entry name" value="AB_hydrolase_1"/>
</dbReference>
<organism evidence="2 3">
    <name type="scientific">Rhizobium sullae</name>
    <name type="common">Rhizobium hedysari</name>
    <dbReference type="NCBI Taxonomy" id="50338"/>
    <lineage>
        <taxon>Bacteria</taxon>
        <taxon>Pseudomonadati</taxon>
        <taxon>Pseudomonadota</taxon>
        <taxon>Alphaproteobacteria</taxon>
        <taxon>Hyphomicrobiales</taxon>
        <taxon>Rhizobiaceae</taxon>
        <taxon>Rhizobium/Agrobacterium group</taxon>
        <taxon>Rhizobium</taxon>
    </lineage>
</organism>
<protein>
    <submittedName>
        <fullName evidence="2">Alpha/beta hydrolase family protein</fullName>
    </submittedName>
</protein>
<feature type="domain" description="AB hydrolase-1" evidence="1">
    <location>
        <begin position="44"/>
        <end position="124"/>
    </location>
</feature>
<accession>A0A4R3PUR6</accession>
<comment type="caution">
    <text evidence="2">The sequence shown here is derived from an EMBL/GenBank/DDBJ whole genome shotgun (WGS) entry which is preliminary data.</text>
</comment>
<name>A0A4R3PUR6_RHISU</name>
<dbReference type="EMBL" id="SMBH01000022">
    <property type="protein sequence ID" value="TCU10036.1"/>
    <property type="molecule type" value="Genomic_DNA"/>
</dbReference>
<proteinExistence type="predicted"/>
<sequence>MVEGRLELSLLHALPLDGTMWAEQMELLPVVTYTPTFYSFGDRIESWAEKALALTTAKRLVVVGCSVGGSCALEVAALAPDRVAALVLIGTKASRRLDPVYHASALETLHEKGLEAAWYSDIFSAMFQ</sequence>